<dbReference type="RefSeq" id="WP_207668975.1">
    <property type="nucleotide sequence ID" value="NZ_SMGQ01000013.1"/>
</dbReference>
<name>A0A4R1MJE6_9FIRM</name>
<dbReference type="EMBL" id="SMGQ01000013">
    <property type="protein sequence ID" value="TCK92555.1"/>
    <property type="molecule type" value="Genomic_DNA"/>
</dbReference>
<dbReference type="AlphaFoldDB" id="A0A4R1MJE6"/>
<gene>
    <name evidence="2" type="ORF">EDC19_1699</name>
</gene>
<keyword evidence="1" id="KW-0472">Membrane</keyword>
<evidence type="ECO:0000313" key="3">
    <source>
        <dbReference type="Proteomes" id="UP000294545"/>
    </source>
</evidence>
<protein>
    <recommendedName>
        <fullName evidence="4">DUF4366 domain-containing protein</fullName>
    </recommendedName>
</protein>
<evidence type="ECO:0008006" key="4">
    <source>
        <dbReference type="Google" id="ProtNLM"/>
    </source>
</evidence>
<keyword evidence="1" id="KW-0812">Transmembrane</keyword>
<organism evidence="2 3">
    <name type="scientific">Natranaerovirga hydrolytica</name>
    <dbReference type="NCBI Taxonomy" id="680378"/>
    <lineage>
        <taxon>Bacteria</taxon>
        <taxon>Bacillati</taxon>
        <taxon>Bacillota</taxon>
        <taxon>Clostridia</taxon>
        <taxon>Lachnospirales</taxon>
        <taxon>Natranaerovirgaceae</taxon>
        <taxon>Natranaerovirga</taxon>
    </lineage>
</organism>
<evidence type="ECO:0000313" key="2">
    <source>
        <dbReference type="EMBL" id="TCK92555.1"/>
    </source>
</evidence>
<feature type="transmembrane region" description="Helical" evidence="1">
    <location>
        <begin position="33"/>
        <end position="55"/>
    </location>
</feature>
<keyword evidence="3" id="KW-1185">Reference proteome</keyword>
<keyword evidence="1" id="KW-1133">Transmembrane helix</keyword>
<evidence type="ECO:0000256" key="1">
    <source>
        <dbReference type="SAM" id="Phobius"/>
    </source>
</evidence>
<proteinExistence type="predicted"/>
<sequence length="108" mass="12945">MFKNREDFLSMNQFNDFLSKFSRNQEAEKRNKIFMWIGISITAVAVIAGIAYAVYRYLNPTYLEDFDEDFDLDYDDDDFEDLDYDDTQALQELTEEIEETMMENEIKE</sequence>
<accession>A0A4R1MJE6</accession>
<dbReference type="Proteomes" id="UP000294545">
    <property type="component" value="Unassembled WGS sequence"/>
</dbReference>
<reference evidence="2 3" key="1">
    <citation type="submission" date="2019-03" db="EMBL/GenBank/DDBJ databases">
        <title>Genomic Encyclopedia of Type Strains, Phase IV (KMG-IV): sequencing the most valuable type-strain genomes for metagenomic binning, comparative biology and taxonomic classification.</title>
        <authorList>
            <person name="Goeker M."/>
        </authorList>
    </citation>
    <scope>NUCLEOTIDE SEQUENCE [LARGE SCALE GENOMIC DNA]</scope>
    <source>
        <strain evidence="2 3">DSM 24176</strain>
    </source>
</reference>
<comment type="caution">
    <text evidence="2">The sequence shown here is derived from an EMBL/GenBank/DDBJ whole genome shotgun (WGS) entry which is preliminary data.</text>
</comment>